<evidence type="ECO:0000313" key="10">
    <source>
        <dbReference type="Proteomes" id="UP000757232"/>
    </source>
</evidence>
<feature type="region of interest" description="Disordered" evidence="5">
    <location>
        <begin position="575"/>
        <end position="596"/>
    </location>
</feature>
<evidence type="ECO:0000256" key="2">
    <source>
        <dbReference type="ARBA" id="ARBA00022771"/>
    </source>
</evidence>
<dbReference type="Pfam" id="PF00501">
    <property type="entry name" value="AMP-binding"/>
    <property type="match status" value="1"/>
</dbReference>
<keyword evidence="3" id="KW-0862">Zinc</keyword>
<dbReference type="SUPFAM" id="SSF81665">
    <property type="entry name" value="Calcium ATPase, transmembrane domain M"/>
    <property type="match status" value="1"/>
</dbReference>
<protein>
    <submittedName>
        <fullName evidence="9">Nonribosomal peptide synthetase 12</fullName>
    </submittedName>
</protein>
<evidence type="ECO:0000256" key="4">
    <source>
        <dbReference type="PROSITE-ProRule" id="PRU00134"/>
    </source>
</evidence>
<dbReference type="Gene3D" id="3.30.300.30">
    <property type="match status" value="1"/>
</dbReference>
<dbReference type="Gene3D" id="2.170.270.10">
    <property type="entry name" value="SET domain"/>
    <property type="match status" value="1"/>
</dbReference>
<dbReference type="InterPro" id="IPR046341">
    <property type="entry name" value="SET_dom_sf"/>
</dbReference>
<feature type="transmembrane region" description="Helical" evidence="6">
    <location>
        <begin position="715"/>
        <end position="735"/>
    </location>
</feature>
<feature type="transmembrane region" description="Helical" evidence="6">
    <location>
        <begin position="815"/>
        <end position="837"/>
    </location>
</feature>
<keyword evidence="6" id="KW-0812">Transmembrane</keyword>
<evidence type="ECO:0000256" key="3">
    <source>
        <dbReference type="ARBA" id="ARBA00022833"/>
    </source>
</evidence>
<keyword evidence="6" id="KW-0472">Membrane</keyword>
<dbReference type="InterPro" id="IPR020845">
    <property type="entry name" value="AMP-binding_CS"/>
</dbReference>
<dbReference type="PANTHER" id="PTHR33927">
    <property type="entry name" value="TRANSMEMBRANE PROTEIN"/>
    <property type="match status" value="1"/>
</dbReference>
<dbReference type="InterPro" id="IPR010071">
    <property type="entry name" value="AA_adenyl_dom"/>
</dbReference>
<name>A0A9Q5NA96_SANBA</name>
<dbReference type="InterPro" id="IPR052979">
    <property type="entry name" value="Adenylate-forming_domain"/>
</dbReference>
<dbReference type="PROSITE" id="PS50280">
    <property type="entry name" value="SET"/>
    <property type="match status" value="1"/>
</dbReference>
<dbReference type="OrthoDB" id="5945798at2759"/>
<proteinExistence type="predicted"/>
<dbReference type="FunFam" id="3.40.50.980:FF:000001">
    <property type="entry name" value="Non-ribosomal peptide synthetase"/>
    <property type="match status" value="1"/>
</dbReference>
<feature type="domain" description="SET" evidence="7">
    <location>
        <begin position="1142"/>
        <end position="1300"/>
    </location>
</feature>
<comment type="caution">
    <text evidence="9">The sequence shown here is derived from an EMBL/GenBank/DDBJ whole genome shotgun (WGS) entry which is preliminary data.</text>
</comment>
<dbReference type="NCBIfam" id="TIGR01733">
    <property type="entry name" value="AA-adenyl-dom"/>
    <property type="match status" value="1"/>
</dbReference>
<dbReference type="CDD" id="cd20071">
    <property type="entry name" value="SET_SMYD"/>
    <property type="match status" value="1"/>
</dbReference>
<dbReference type="Gene3D" id="1.10.220.160">
    <property type="match status" value="1"/>
</dbReference>
<dbReference type="SUPFAM" id="SSF56801">
    <property type="entry name" value="Acetyl-CoA synthetase-like"/>
    <property type="match status" value="1"/>
</dbReference>
<evidence type="ECO:0000256" key="5">
    <source>
        <dbReference type="SAM" id="MobiDB-lite"/>
    </source>
</evidence>
<sequence>MRLNTDALAALSPSDQALFASFGCGDSQQVPFFCVHHAFEFHANSQPTAIAVEHLERSITYAELESQANVLAHQLRNIGVKPGTRVCLLVQRSIPMVTGILATLKAGGQYVPLDGGIVTQSTLEFIVQDSNASVILVMQEFAHRVSRFADRQIVVLEDALTNGARQKYSKPYDLSSPDDGIYVIYTSGTTGKPKGVSVTHQNVTNLVCLKPGNVGMAPGLRVAQLLNVAFDMCAWEVLGSLCNGCTLCVRGKSSKEWRAVMKSVDIIIATPSILAPHDPSEYPNVKYVATAGEACPQALADKWGRSAQFFNCCGPTEITIVNTVHPHIPGTPLSIGRPTPNNTVYVLGENMEPLPIGQPGIMWAGGAGISKGYLNLPQKTSERYKINPFLNDGSLMFNTGDLGRWRADGQLEHLGRTDDQVKVKGFRVELDGVAVAMETCAGVKASTALLIDGELWGFVTPEKVDIEEVRVATHKIQPYYAVPTKFYRLSEFPLTSNGKIDKRALRGLAERLNETKEINILQPSRKANVAGEIEENTTPVEGIPFDGILWTESNMLPAPPPPVYQKEARSSEMAFVNTRSSSSASSSSNSLKENANTCDLEKGDRLEWEGYETELLPDKVHGHYLRNLRHQVFTLYRRLFGIVFIVNMAVFIATMIKSNYNSQNLGVIVVANLFCAIFMRQDYVINAFFNVCCSIPISWPLAIRRVAARVYHIGGLHSGCAISGVVWLIAFTVQATVEFLNGEKCSAATLVVTYFILSLLLAIVAFAYPKFRIIAHDRFERTHRFLGWTAVILVWSQVVLLTNDYREFDQTLGQALVASAAFWLAVILTLSIILPWVRLRKVPVRAEVLSPHAIRLNFDYVTPVAGTFTRISDSPLLEWHGFATVPEPGKKGYSLVVSRAGDWTSKQIEKPPTSLWVRGIPTCGVLRIVPLFRRLVFVATGSGIGPCAPCILEQRVPIRLLWASPNVRKTFGDKLVDSILQASPGAVIYDTRVHGKPDMTCSIRNMHLYYVLRISFIDITRSKFLNPPTTIDALRDWSLTTALASGGYPVMNIAWDLHVSLQEHSTARNKAVAKHDLQPGDTVLSDVALAAVLLPEHKGNRCDACFRHSPTLKRCSGCAEYWYCGKECQDRHWKNVHRQMCKNIAKFRTTIDFQSSPTHRQTDAFLLSHLVTEHGNALIGRDELPLGSMNSLLETFASLLPLPMDLQPSLPHICPTAHSDLISPTVIKLLFDRFSNNNFVVHSHLVPVGHGIFPLSSRLLNHSCVPNAVVAYIFSSGHVQMVVKSLTNIKTGDEITIPYFDPALSFQKRQEICRYTYGFECVCSSCTFYKSLDKVLAPPTDAVQYSATGDLLLKHVFPDLKLTLPSQPALFSLPGELSVVLHEDFLPRLSKTFVDAAHDGHYDIALRSGIVLFALYVVLYPARFPQIGLHSLEMAKTAWNASIRDNSMDERGREELIKTARELLLIATDSLSVLGQEGDREDGPLLECTVLEELLESA</sequence>
<dbReference type="EMBL" id="LNZH02000146">
    <property type="protein sequence ID" value="OCB89868.1"/>
    <property type="molecule type" value="Genomic_DNA"/>
</dbReference>
<dbReference type="Proteomes" id="UP000757232">
    <property type="component" value="Unassembled WGS sequence"/>
</dbReference>
<keyword evidence="1" id="KW-0479">Metal-binding</keyword>
<feature type="transmembrane region" description="Helical" evidence="6">
    <location>
        <begin position="747"/>
        <end position="769"/>
    </location>
</feature>
<dbReference type="Gene3D" id="3.40.50.12780">
    <property type="entry name" value="N-terminal domain of ligase-like"/>
    <property type="match status" value="1"/>
</dbReference>
<dbReference type="InterPro" id="IPR001214">
    <property type="entry name" value="SET_dom"/>
</dbReference>
<dbReference type="Pfam" id="PF01753">
    <property type="entry name" value="zf-MYND"/>
    <property type="match status" value="1"/>
</dbReference>
<evidence type="ECO:0000259" key="8">
    <source>
        <dbReference type="PROSITE" id="PS50865"/>
    </source>
</evidence>
<dbReference type="InterPro" id="IPR000873">
    <property type="entry name" value="AMP-dep_synth/lig_dom"/>
</dbReference>
<evidence type="ECO:0000256" key="1">
    <source>
        <dbReference type="ARBA" id="ARBA00022723"/>
    </source>
</evidence>
<organism evidence="9 10">
    <name type="scientific">Sanghuangporus baumii</name>
    <name type="common">Phellinus baumii</name>
    <dbReference type="NCBI Taxonomy" id="108892"/>
    <lineage>
        <taxon>Eukaryota</taxon>
        <taxon>Fungi</taxon>
        <taxon>Dikarya</taxon>
        <taxon>Basidiomycota</taxon>
        <taxon>Agaricomycotina</taxon>
        <taxon>Agaricomycetes</taxon>
        <taxon>Hymenochaetales</taxon>
        <taxon>Hymenochaetaceae</taxon>
        <taxon>Sanghuangporus</taxon>
    </lineage>
</organism>
<evidence type="ECO:0000259" key="7">
    <source>
        <dbReference type="PROSITE" id="PS50280"/>
    </source>
</evidence>
<dbReference type="Gene3D" id="6.10.140.2220">
    <property type="match status" value="1"/>
</dbReference>
<evidence type="ECO:0000256" key="6">
    <source>
        <dbReference type="SAM" id="Phobius"/>
    </source>
</evidence>
<feature type="transmembrane region" description="Helical" evidence="6">
    <location>
        <begin position="635"/>
        <end position="656"/>
    </location>
</feature>
<dbReference type="InterPro" id="IPR023298">
    <property type="entry name" value="ATPase_P-typ_TM_dom_sf"/>
</dbReference>
<accession>A0A9Q5NA96</accession>
<reference evidence="9" key="1">
    <citation type="submission" date="2016-06" db="EMBL/GenBank/DDBJ databases">
        <title>Draft Genome sequence of the fungus Inonotus baumii.</title>
        <authorList>
            <person name="Zhu H."/>
            <person name="Lin W."/>
        </authorList>
    </citation>
    <scope>NUCLEOTIDE SEQUENCE</scope>
    <source>
        <strain evidence="9">821</strain>
    </source>
</reference>
<keyword evidence="10" id="KW-1185">Reference proteome</keyword>
<dbReference type="SUPFAM" id="SSF82199">
    <property type="entry name" value="SET domain"/>
    <property type="match status" value="1"/>
</dbReference>
<keyword evidence="2 4" id="KW-0863">Zinc-finger</keyword>
<evidence type="ECO:0000313" key="9">
    <source>
        <dbReference type="EMBL" id="OCB89868.1"/>
    </source>
</evidence>
<keyword evidence="6" id="KW-1133">Transmembrane helix</keyword>
<dbReference type="InterPro" id="IPR042099">
    <property type="entry name" value="ANL_N_sf"/>
</dbReference>
<dbReference type="PROSITE" id="PS00455">
    <property type="entry name" value="AMP_BINDING"/>
    <property type="match status" value="1"/>
</dbReference>
<dbReference type="GO" id="GO:0008270">
    <property type="term" value="F:zinc ion binding"/>
    <property type="evidence" value="ECO:0007669"/>
    <property type="project" value="UniProtKB-KW"/>
</dbReference>
<dbReference type="InterPro" id="IPR045851">
    <property type="entry name" value="AMP-bd_C_sf"/>
</dbReference>
<feature type="domain" description="MYND-type" evidence="8">
    <location>
        <begin position="1102"/>
        <end position="1141"/>
    </location>
</feature>
<dbReference type="Pfam" id="PF00856">
    <property type="entry name" value="SET"/>
    <property type="match status" value="1"/>
</dbReference>
<dbReference type="InterPro" id="IPR002893">
    <property type="entry name" value="Znf_MYND"/>
</dbReference>
<dbReference type="PANTHER" id="PTHR33927:SF5">
    <property type="entry name" value="ENZYME, PUTATIVE (AFU_ORTHOLOGUE AFUA_8G01222)-RELATED"/>
    <property type="match status" value="1"/>
</dbReference>
<feature type="transmembrane region" description="Helical" evidence="6">
    <location>
        <begin position="685"/>
        <end position="703"/>
    </location>
</feature>
<feature type="transmembrane region" description="Helical" evidence="6">
    <location>
        <begin position="663"/>
        <end position="679"/>
    </location>
</feature>
<dbReference type="PROSITE" id="PS50865">
    <property type="entry name" value="ZF_MYND_2"/>
    <property type="match status" value="1"/>
</dbReference>
<gene>
    <name evidence="9" type="ORF">A7U60_g2897</name>
</gene>
<feature type="compositionally biased region" description="Low complexity" evidence="5">
    <location>
        <begin position="580"/>
        <end position="590"/>
    </location>
</feature>